<evidence type="ECO:0008006" key="3">
    <source>
        <dbReference type="Google" id="ProtNLM"/>
    </source>
</evidence>
<accession>A0ABW1RXC1</accession>
<dbReference type="EMBL" id="JBHSSC010000005">
    <property type="protein sequence ID" value="MFC6180031.1"/>
    <property type="molecule type" value="Genomic_DNA"/>
</dbReference>
<name>A0ABW1RXC1_9LACO</name>
<proteinExistence type="predicted"/>
<keyword evidence="2" id="KW-1185">Reference proteome</keyword>
<evidence type="ECO:0000313" key="1">
    <source>
        <dbReference type="EMBL" id="MFC6180031.1"/>
    </source>
</evidence>
<dbReference type="Proteomes" id="UP001596282">
    <property type="component" value="Unassembled WGS sequence"/>
</dbReference>
<protein>
    <recommendedName>
        <fullName evidence="3">Tail fiber protein</fullName>
    </recommendedName>
</protein>
<gene>
    <name evidence="1" type="ORF">ACFP5Y_02065</name>
</gene>
<evidence type="ECO:0000313" key="2">
    <source>
        <dbReference type="Proteomes" id="UP001596282"/>
    </source>
</evidence>
<organism evidence="1 2">
    <name type="scientific">Lactiplantibacillus daowaiensis</name>
    <dbReference type="NCBI Taxonomy" id="2559918"/>
    <lineage>
        <taxon>Bacteria</taxon>
        <taxon>Bacillati</taxon>
        <taxon>Bacillota</taxon>
        <taxon>Bacilli</taxon>
        <taxon>Lactobacillales</taxon>
        <taxon>Lactobacillaceae</taxon>
        <taxon>Lactiplantibacillus</taxon>
    </lineage>
</organism>
<sequence>MATMNVGILTTAGKTLLDRVESGQTKITYSKMVFSSMDSSSFSDAQLLSLTLITPQEVVINSPQAMLDRNNGETKIRGNGDNSALSSGVYIKTYGVYAKDDDGNEILYGLTVSDHPNYLAPFDGLTPQAVTYTYKTTISRTDQVNFTNSADIYLTDQDLKDAVSVLVTETDFTAAINAKQDKLNYTAADDSKVVHLSGANNFDTVPTVNNNPLLLASSLPSDLARTGQDQEFTGKNTFDVAPIDKTTGNPYITKDGVPAVPSTLADTTKPANFTDGLQKSGKDVATTADVTTAISTANSALSAINGLKAGTNADGADLNNYNYNTFGNYYSSTAVTNGPFGTEAYVAWSVFPTDNTIIQVACKQDGRTATRMYWNGSGWGAWTLHQVFLQASSEADAIAKSKADSNNLYYTVE</sequence>
<dbReference type="RefSeq" id="WP_223876619.1">
    <property type="nucleotide sequence ID" value="NZ_BJDJ01000006.1"/>
</dbReference>
<reference evidence="2" key="1">
    <citation type="journal article" date="2019" name="Int. J. Syst. Evol. Microbiol.">
        <title>The Global Catalogue of Microorganisms (GCM) 10K type strain sequencing project: providing services to taxonomists for standard genome sequencing and annotation.</title>
        <authorList>
            <consortium name="The Broad Institute Genomics Platform"/>
            <consortium name="The Broad Institute Genome Sequencing Center for Infectious Disease"/>
            <person name="Wu L."/>
            <person name="Ma J."/>
        </authorList>
    </citation>
    <scope>NUCLEOTIDE SEQUENCE [LARGE SCALE GENOMIC DNA]</scope>
    <source>
        <strain evidence="2">CCM 8933</strain>
    </source>
</reference>
<comment type="caution">
    <text evidence="1">The sequence shown here is derived from an EMBL/GenBank/DDBJ whole genome shotgun (WGS) entry which is preliminary data.</text>
</comment>